<dbReference type="Proteomes" id="UP001595528">
    <property type="component" value="Unassembled WGS sequence"/>
</dbReference>
<dbReference type="EMBL" id="JBHRTR010000050">
    <property type="protein sequence ID" value="MFC3230862.1"/>
    <property type="molecule type" value="Genomic_DNA"/>
</dbReference>
<organism evidence="10 11">
    <name type="scientific">Marinibaculum pumilum</name>
    <dbReference type="NCBI Taxonomy" id="1766165"/>
    <lineage>
        <taxon>Bacteria</taxon>
        <taxon>Pseudomonadati</taxon>
        <taxon>Pseudomonadota</taxon>
        <taxon>Alphaproteobacteria</taxon>
        <taxon>Rhodospirillales</taxon>
        <taxon>Rhodospirillaceae</taxon>
        <taxon>Marinibaculum</taxon>
    </lineage>
</organism>
<evidence type="ECO:0000256" key="2">
    <source>
        <dbReference type="ARBA" id="ARBA00007634"/>
    </source>
</evidence>
<keyword evidence="3 8" id="KW-0699">rRNA-binding</keyword>
<dbReference type="Gene3D" id="1.20.58.110">
    <property type="entry name" value="Ribosomal protein S20"/>
    <property type="match status" value="1"/>
</dbReference>
<evidence type="ECO:0000256" key="3">
    <source>
        <dbReference type="ARBA" id="ARBA00022730"/>
    </source>
</evidence>
<comment type="caution">
    <text evidence="10">The sequence shown here is derived from an EMBL/GenBank/DDBJ whole genome shotgun (WGS) entry which is preliminary data.</text>
</comment>
<name>A0ABV7L883_9PROT</name>
<dbReference type="Pfam" id="PF01649">
    <property type="entry name" value="Ribosomal_S20p"/>
    <property type="match status" value="1"/>
</dbReference>
<feature type="region of interest" description="Disordered" evidence="9">
    <location>
        <begin position="1"/>
        <end position="27"/>
    </location>
</feature>
<keyword evidence="4 8" id="KW-0694">RNA-binding</keyword>
<evidence type="ECO:0000256" key="1">
    <source>
        <dbReference type="ARBA" id="ARBA00003134"/>
    </source>
</evidence>
<feature type="compositionally biased region" description="Basic residues" evidence="9">
    <location>
        <begin position="11"/>
        <end position="27"/>
    </location>
</feature>
<evidence type="ECO:0000256" key="6">
    <source>
        <dbReference type="ARBA" id="ARBA00023274"/>
    </source>
</evidence>
<keyword evidence="6 8" id="KW-0687">Ribonucleoprotein</keyword>
<dbReference type="PANTHER" id="PTHR33398:SF1">
    <property type="entry name" value="SMALL RIBOSOMAL SUBUNIT PROTEIN BS20C"/>
    <property type="match status" value="1"/>
</dbReference>
<keyword evidence="11" id="KW-1185">Reference proteome</keyword>
<dbReference type="HAMAP" id="MF_00500">
    <property type="entry name" value="Ribosomal_bS20"/>
    <property type="match status" value="1"/>
</dbReference>
<dbReference type="SUPFAM" id="SSF46992">
    <property type="entry name" value="Ribosomal protein S20"/>
    <property type="match status" value="1"/>
</dbReference>
<evidence type="ECO:0000256" key="5">
    <source>
        <dbReference type="ARBA" id="ARBA00022980"/>
    </source>
</evidence>
<proteinExistence type="inferred from homology"/>
<evidence type="ECO:0000313" key="11">
    <source>
        <dbReference type="Proteomes" id="UP001595528"/>
    </source>
</evidence>
<evidence type="ECO:0000256" key="8">
    <source>
        <dbReference type="HAMAP-Rule" id="MF_00500"/>
    </source>
</evidence>
<accession>A0ABV7L883</accession>
<evidence type="ECO:0000256" key="7">
    <source>
        <dbReference type="ARBA" id="ARBA00035136"/>
    </source>
</evidence>
<dbReference type="InterPro" id="IPR002583">
    <property type="entry name" value="Ribosomal_bS20"/>
</dbReference>
<dbReference type="NCBIfam" id="TIGR00029">
    <property type="entry name" value="S20"/>
    <property type="match status" value="1"/>
</dbReference>
<evidence type="ECO:0000256" key="4">
    <source>
        <dbReference type="ARBA" id="ARBA00022884"/>
    </source>
</evidence>
<gene>
    <name evidence="8 10" type="primary">rpsT</name>
    <name evidence="10" type="ORF">ACFOGJ_26695</name>
</gene>
<protein>
    <recommendedName>
        <fullName evidence="7 8">Small ribosomal subunit protein bS20</fullName>
    </recommendedName>
</protein>
<dbReference type="PANTHER" id="PTHR33398">
    <property type="entry name" value="30S RIBOSOMAL PROTEIN S20"/>
    <property type="match status" value="1"/>
</dbReference>
<evidence type="ECO:0000256" key="9">
    <source>
        <dbReference type="SAM" id="MobiDB-lite"/>
    </source>
</evidence>
<comment type="function">
    <text evidence="1 8">Binds directly to 16S ribosomal RNA.</text>
</comment>
<dbReference type="RefSeq" id="WP_379906324.1">
    <property type="nucleotide sequence ID" value="NZ_JBHRTR010000050.1"/>
</dbReference>
<comment type="similarity">
    <text evidence="2 8">Belongs to the bacterial ribosomal protein bS20 family.</text>
</comment>
<dbReference type="GO" id="GO:0005840">
    <property type="term" value="C:ribosome"/>
    <property type="evidence" value="ECO:0007669"/>
    <property type="project" value="UniProtKB-KW"/>
</dbReference>
<evidence type="ECO:0000313" key="10">
    <source>
        <dbReference type="EMBL" id="MFC3230862.1"/>
    </source>
</evidence>
<dbReference type="InterPro" id="IPR036510">
    <property type="entry name" value="Ribosomal_bS20_sf"/>
</dbReference>
<reference evidence="11" key="1">
    <citation type="journal article" date="2019" name="Int. J. Syst. Evol. Microbiol.">
        <title>The Global Catalogue of Microorganisms (GCM) 10K type strain sequencing project: providing services to taxonomists for standard genome sequencing and annotation.</title>
        <authorList>
            <consortium name="The Broad Institute Genomics Platform"/>
            <consortium name="The Broad Institute Genome Sequencing Center for Infectious Disease"/>
            <person name="Wu L."/>
            <person name="Ma J."/>
        </authorList>
    </citation>
    <scope>NUCLEOTIDE SEQUENCE [LARGE SCALE GENOMIC DNA]</scope>
    <source>
        <strain evidence="11">KCTC 42964</strain>
    </source>
</reference>
<feature type="compositionally biased region" description="Basic and acidic residues" evidence="9">
    <location>
        <begin position="1"/>
        <end position="10"/>
    </location>
</feature>
<sequence length="88" mass="9706">MANHKQAEKRNRQRIRRTAVNRARKSRIRSAVKSVELAVAAGDQNAALAALQQAQPELDRGVNKGVLHRNTASRKLSRLTARVRSLGG</sequence>
<keyword evidence="5 8" id="KW-0689">Ribosomal protein</keyword>